<organism evidence="14 15">
    <name type="scientific">Cichlidogyrus casuarinus</name>
    <dbReference type="NCBI Taxonomy" id="1844966"/>
    <lineage>
        <taxon>Eukaryota</taxon>
        <taxon>Metazoa</taxon>
        <taxon>Spiralia</taxon>
        <taxon>Lophotrochozoa</taxon>
        <taxon>Platyhelminthes</taxon>
        <taxon>Monogenea</taxon>
        <taxon>Monopisthocotylea</taxon>
        <taxon>Dactylogyridea</taxon>
        <taxon>Ancyrocephalidae</taxon>
        <taxon>Cichlidogyrus</taxon>
    </lineage>
</organism>
<comment type="caution">
    <text evidence="14">The sequence shown here is derived from an EMBL/GenBank/DDBJ whole genome shotgun (WGS) entry which is preliminary data.</text>
</comment>
<dbReference type="PANTHER" id="PTHR19861:SF0">
    <property type="entry name" value="WD REPEAT-CONTAINING PROTEIN 82"/>
    <property type="match status" value="1"/>
</dbReference>
<evidence type="ECO:0000256" key="6">
    <source>
        <dbReference type="ARBA" id="ARBA00022980"/>
    </source>
</evidence>
<name>A0ABD2QM41_9PLAT</name>
<dbReference type="GO" id="GO:0022626">
    <property type="term" value="C:cytosolic ribosome"/>
    <property type="evidence" value="ECO:0007669"/>
    <property type="project" value="UniProtKB-ARBA"/>
</dbReference>
<evidence type="ECO:0000313" key="14">
    <source>
        <dbReference type="EMBL" id="KAL3320197.1"/>
    </source>
</evidence>
<comment type="similarity">
    <text evidence="2">Belongs to the WD repeat SWD2 family.</text>
</comment>
<dbReference type="EMBL" id="JBJKFK010000069">
    <property type="protein sequence ID" value="KAL3320197.1"/>
    <property type="molecule type" value="Genomic_DNA"/>
</dbReference>
<keyword evidence="6" id="KW-0689">Ribosomal protein</keyword>
<dbReference type="InterPro" id="IPR024977">
    <property type="entry name" value="Apc4-like_WD40_dom"/>
</dbReference>
<dbReference type="AlphaFoldDB" id="A0ABD2QM41"/>
<evidence type="ECO:0000256" key="11">
    <source>
        <dbReference type="PROSITE-ProRule" id="PRU00221"/>
    </source>
</evidence>
<dbReference type="InterPro" id="IPR001680">
    <property type="entry name" value="WD40_rpt"/>
</dbReference>
<reference evidence="14 15" key="1">
    <citation type="submission" date="2024-11" db="EMBL/GenBank/DDBJ databases">
        <title>Adaptive evolution of stress response genes in parasites aligns with host niche diversity.</title>
        <authorList>
            <person name="Hahn C."/>
            <person name="Resl P."/>
        </authorList>
    </citation>
    <scope>NUCLEOTIDE SEQUENCE [LARGE SCALE GENOMIC DNA]</scope>
    <source>
        <strain evidence="14">EGGRZ-B1_66</strain>
        <tissue evidence="14">Body</tissue>
    </source>
</reference>
<keyword evidence="15" id="KW-1185">Reference proteome</keyword>
<dbReference type="PROSITE" id="PS50294">
    <property type="entry name" value="WD_REPEATS_REGION"/>
    <property type="match status" value="1"/>
</dbReference>
<evidence type="ECO:0000256" key="12">
    <source>
        <dbReference type="SAM" id="MobiDB-lite"/>
    </source>
</evidence>
<dbReference type="SUPFAM" id="SSF57716">
    <property type="entry name" value="Glucocorticoid receptor-like (DNA-binding domain)"/>
    <property type="match status" value="1"/>
</dbReference>
<dbReference type="GO" id="GO:0016070">
    <property type="term" value="P:RNA metabolic process"/>
    <property type="evidence" value="ECO:0007669"/>
    <property type="project" value="UniProtKB-ARBA"/>
</dbReference>
<evidence type="ECO:0000256" key="4">
    <source>
        <dbReference type="ARBA" id="ARBA00022574"/>
    </source>
</evidence>
<evidence type="ECO:0000256" key="7">
    <source>
        <dbReference type="ARBA" id="ARBA00023242"/>
    </source>
</evidence>
<evidence type="ECO:0000313" key="15">
    <source>
        <dbReference type="Proteomes" id="UP001626550"/>
    </source>
</evidence>
<evidence type="ECO:0000256" key="9">
    <source>
        <dbReference type="ARBA" id="ARBA00040612"/>
    </source>
</evidence>
<dbReference type="InterPro" id="IPR000988">
    <property type="entry name" value="Ribosomal_eL24-rel_N"/>
</dbReference>
<accession>A0ABD2QM41</accession>
<dbReference type="Gene3D" id="2.130.10.10">
    <property type="entry name" value="YVTN repeat-like/Quinoprotein amine dehydrogenase"/>
    <property type="match status" value="1"/>
</dbReference>
<dbReference type="InterPro" id="IPR037867">
    <property type="entry name" value="Swd2/WDR82"/>
</dbReference>
<dbReference type="SMART" id="SM00320">
    <property type="entry name" value="WD40"/>
    <property type="match status" value="5"/>
</dbReference>
<dbReference type="PROSITE" id="PS50082">
    <property type="entry name" value="WD_REPEATS_2"/>
    <property type="match status" value="2"/>
</dbReference>
<dbReference type="Pfam" id="PF01246">
    <property type="entry name" value="Ribosomal_L24e"/>
    <property type="match status" value="1"/>
</dbReference>
<dbReference type="CDD" id="cd00472">
    <property type="entry name" value="Ribosomal_L24e_L24"/>
    <property type="match status" value="1"/>
</dbReference>
<proteinExistence type="inferred from homology"/>
<keyword evidence="5" id="KW-0677">Repeat</keyword>
<feature type="repeat" description="WD" evidence="11">
    <location>
        <begin position="94"/>
        <end position="129"/>
    </location>
</feature>
<dbReference type="Gene3D" id="2.30.170.20">
    <property type="entry name" value="Ribosomal protein L24e"/>
    <property type="match status" value="1"/>
</dbReference>
<dbReference type="SMART" id="SM00746">
    <property type="entry name" value="TRASH"/>
    <property type="match status" value="1"/>
</dbReference>
<gene>
    <name evidence="14" type="primary">WDR82</name>
    <name evidence="14" type="ORF">Ciccas_001111</name>
</gene>
<dbReference type="InterPro" id="IPR011017">
    <property type="entry name" value="TRASH_dom"/>
</dbReference>
<feature type="repeat" description="WD" evidence="11">
    <location>
        <begin position="17"/>
        <end position="49"/>
    </location>
</feature>
<dbReference type="GO" id="GO:0005634">
    <property type="term" value="C:nucleus"/>
    <property type="evidence" value="ECO:0007669"/>
    <property type="project" value="UniProtKB-SubCell"/>
</dbReference>
<feature type="domain" description="TRASH" evidence="13">
    <location>
        <begin position="288"/>
        <end position="326"/>
    </location>
</feature>
<dbReference type="Pfam" id="PF12894">
    <property type="entry name" value="ANAPC4_WD40"/>
    <property type="match status" value="1"/>
</dbReference>
<feature type="compositionally biased region" description="Basic and acidic residues" evidence="12">
    <location>
        <begin position="388"/>
        <end position="405"/>
    </location>
</feature>
<evidence type="ECO:0000256" key="10">
    <source>
        <dbReference type="ARBA" id="ARBA00041213"/>
    </source>
</evidence>
<evidence type="ECO:0000256" key="2">
    <source>
        <dbReference type="ARBA" id="ARBA00005616"/>
    </source>
</evidence>
<dbReference type="Gene3D" id="6.10.250.1270">
    <property type="match status" value="1"/>
</dbReference>
<keyword evidence="8" id="KW-0687">Ribonucleoprotein</keyword>
<protein>
    <recommendedName>
        <fullName evidence="9">Large ribosomal subunit protein eL24</fullName>
    </recommendedName>
    <alternativeName>
        <fullName evidence="10">60S ribosomal protein L24</fullName>
    </alternativeName>
</protein>
<dbReference type="InterPro" id="IPR015943">
    <property type="entry name" value="WD40/YVTN_repeat-like_dom_sf"/>
</dbReference>
<comment type="subcellular location">
    <subcellularLocation>
        <location evidence="1">Nucleus</location>
    </subcellularLocation>
</comment>
<evidence type="ECO:0000256" key="8">
    <source>
        <dbReference type="ARBA" id="ARBA00023274"/>
    </source>
</evidence>
<dbReference type="InterPro" id="IPR038630">
    <property type="entry name" value="L24e/L24_sf"/>
</dbReference>
<evidence type="ECO:0000256" key="5">
    <source>
        <dbReference type="ARBA" id="ARBA00022737"/>
    </source>
</evidence>
<dbReference type="InterPro" id="IPR036322">
    <property type="entry name" value="WD40_repeat_dom_sf"/>
</dbReference>
<keyword evidence="4 11" id="KW-0853">WD repeat</keyword>
<dbReference type="FunFam" id="2.30.170.20:FF:000002">
    <property type="entry name" value="60S ribosomal protein L24"/>
    <property type="match status" value="1"/>
</dbReference>
<dbReference type="Proteomes" id="UP001626550">
    <property type="component" value="Unassembled WGS sequence"/>
</dbReference>
<evidence type="ECO:0000256" key="3">
    <source>
        <dbReference type="ARBA" id="ARBA00005647"/>
    </source>
</evidence>
<dbReference type="SUPFAM" id="SSF50978">
    <property type="entry name" value="WD40 repeat-like"/>
    <property type="match status" value="1"/>
</dbReference>
<keyword evidence="7" id="KW-0539">Nucleus</keyword>
<sequence length="440" mass="49669">MKLTDAAIRNFKPVKYFKENSDKLNSFSFSSNGETLITSSNDDQMVIYDCISGTTAIHASTKIDGEVYFRVTRLFSQDTIRYLSLHDNKYIRYFQGHTDRVASLSMSPIDDTFLSGALDKSIKLWDLRSPNCHGVMYVTGRPTAAFDPEGLIFAAGINSEYIKLYDLRSFDKGPFSTFRFNSEQQGSEWTNLKFSPDGKNLLVCTNRCTLRLIDAFNGSLIHSFSCSLNQSDNEFHGACFTPDSQYLLAGSPEGIIHCWKTETGVCIASLTGYEAAMKSVKTELYCVCSYSGYKVYPGHGKRMVRSDGRGFYFLSAKCERSHFMKRNPREINWTVLYRRKHKKGQHEETTKKRSKRSNKIVREIVGASLADIMAKKNQAPEVRKALRDQAMRALKEKQKQKEEAKKNKKKSKPAPAAASQPKTKAAKPTMKAAPRVGGKR</sequence>
<feature type="compositionally biased region" description="Low complexity" evidence="12">
    <location>
        <begin position="413"/>
        <end position="434"/>
    </location>
</feature>
<evidence type="ECO:0000259" key="13">
    <source>
        <dbReference type="SMART" id="SM00746"/>
    </source>
</evidence>
<feature type="region of interest" description="Disordered" evidence="12">
    <location>
        <begin position="388"/>
        <end position="440"/>
    </location>
</feature>
<dbReference type="GO" id="GO:1990904">
    <property type="term" value="C:ribonucleoprotein complex"/>
    <property type="evidence" value="ECO:0007669"/>
    <property type="project" value="UniProtKB-KW"/>
</dbReference>
<dbReference type="Pfam" id="PF00400">
    <property type="entry name" value="WD40"/>
    <property type="match status" value="3"/>
</dbReference>
<dbReference type="PANTHER" id="PTHR19861">
    <property type="entry name" value="WD40 REPEAT PROTEIN SWD2"/>
    <property type="match status" value="1"/>
</dbReference>
<comment type="similarity">
    <text evidence="3">Belongs to the eukaryotic ribosomal protein eL24 family.</text>
</comment>
<evidence type="ECO:0000256" key="1">
    <source>
        <dbReference type="ARBA" id="ARBA00004123"/>
    </source>
</evidence>